<comment type="caution">
    <text evidence="5">The sequence shown here is derived from an EMBL/GenBank/DDBJ whole genome shotgun (WGS) entry which is preliminary data.</text>
</comment>
<evidence type="ECO:0000256" key="2">
    <source>
        <dbReference type="ARBA" id="ARBA00023125"/>
    </source>
</evidence>
<reference evidence="5 6" key="1">
    <citation type="submission" date="2019-03" db="EMBL/GenBank/DDBJ databases">
        <title>Genomic Encyclopedia of Type Strains, Phase IV (KMG-IV): sequencing the most valuable type-strain genomes for metagenomic binning, comparative biology and taxonomic classification.</title>
        <authorList>
            <person name="Goeker M."/>
        </authorList>
    </citation>
    <scope>NUCLEOTIDE SEQUENCE [LARGE SCALE GENOMIC DNA]</scope>
    <source>
        <strain evidence="5 6">DSM 25287</strain>
    </source>
</reference>
<name>A0A4V2SBK0_9GAMM</name>
<dbReference type="PANTHER" id="PTHR46796">
    <property type="entry name" value="HTH-TYPE TRANSCRIPTIONAL ACTIVATOR RHAS-RELATED"/>
    <property type="match status" value="1"/>
</dbReference>
<keyword evidence="2" id="KW-0238">DNA-binding</keyword>
<dbReference type="EMBL" id="SLWY01000038">
    <property type="protein sequence ID" value="TCO75800.1"/>
    <property type="molecule type" value="Genomic_DNA"/>
</dbReference>
<feature type="domain" description="HTH araC/xylS-type" evidence="4">
    <location>
        <begin position="195"/>
        <end position="293"/>
    </location>
</feature>
<dbReference type="AlphaFoldDB" id="A0A4V2SBK0"/>
<sequence>MTGSDTFIPGCALYGELESDTALARLRVGTISAHCDLHNCAMQETAARGWLRLALVLGGEVTACFDAAALVCPAPALVVVPPDTHHRLAFSADASGSTLSVPAWAIDALLDGLGGDGLRPALARAAVYPLVDATLAAHGLPAHFAAITQESVWAAPARDAASSAHLGLILAGVARLHAARERSGPARGHDDALFLRFRQLIEAHYRSQAGVAFYAARLGLTRSQLTALCRRAAGQPPLAVIHARLVAEAKHRLLFSAASVAAIGHALGFRDPAYFSRFFARATGAAPARWRRLHAARG</sequence>
<dbReference type="GO" id="GO:0003700">
    <property type="term" value="F:DNA-binding transcription factor activity"/>
    <property type="evidence" value="ECO:0007669"/>
    <property type="project" value="InterPro"/>
</dbReference>
<keyword evidence="1" id="KW-0805">Transcription regulation</keyword>
<evidence type="ECO:0000313" key="6">
    <source>
        <dbReference type="Proteomes" id="UP000295765"/>
    </source>
</evidence>
<dbReference type="SMART" id="SM00342">
    <property type="entry name" value="HTH_ARAC"/>
    <property type="match status" value="1"/>
</dbReference>
<gene>
    <name evidence="5" type="ORF">EV699_1384</name>
</gene>
<dbReference type="InterPro" id="IPR018060">
    <property type="entry name" value="HTH_AraC"/>
</dbReference>
<keyword evidence="3" id="KW-0804">Transcription</keyword>
<evidence type="ECO:0000256" key="1">
    <source>
        <dbReference type="ARBA" id="ARBA00023015"/>
    </source>
</evidence>
<keyword evidence="6" id="KW-1185">Reference proteome</keyword>
<dbReference type="InterPro" id="IPR009057">
    <property type="entry name" value="Homeodomain-like_sf"/>
</dbReference>
<dbReference type="SUPFAM" id="SSF46689">
    <property type="entry name" value="Homeodomain-like"/>
    <property type="match status" value="1"/>
</dbReference>
<dbReference type="Proteomes" id="UP000295765">
    <property type="component" value="Unassembled WGS sequence"/>
</dbReference>
<organism evidence="5 6">
    <name type="scientific">Plasticicumulans lactativorans</name>
    <dbReference type="NCBI Taxonomy" id="1133106"/>
    <lineage>
        <taxon>Bacteria</taxon>
        <taxon>Pseudomonadati</taxon>
        <taxon>Pseudomonadota</taxon>
        <taxon>Gammaproteobacteria</taxon>
        <taxon>Candidatus Competibacteraceae</taxon>
        <taxon>Plasticicumulans</taxon>
    </lineage>
</organism>
<dbReference type="InterPro" id="IPR050204">
    <property type="entry name" value="AraC_XylS_family_regulators"/>
</dbReference>
<dbReference type="Pfam" id="PF12833">
    <property type="entry name" value="HTH_18"/>
    <property type="match status" value="1"/>
</dbReference>
<evidence type="ECO:0000259" key="4">
    <source>
        <dbReference type="PROSITE" id="PS01124"/>
    </source>
</evidence>
<dbReference type="GO" id="GO:0043565">
    <property type="term" value="F:sequence-specific DNA binding"/>
    <property type="evidence" value="ECO:0007669"/>
    <property type="project" value="InterPro"/>
</dbReference>
<evidence type="ECO:0000256" key="3">
    <source>
        <dbReference type="ARBA" id="ARBA00023163"/>
    </source>
</evidence>
<dbReference type="PROSITE" id="PS01124">
    <property type="entry name" value="HTH_ARAC_FAMILY_2"/>
    <property type="match status" value="1"/>
</dbReference>
<dbReference type="Gene3D" id="1.10.10.60">
    <property type="entry name" value="Homeodomain-like"/>
    <property type="match status" value="1"/>
</dbReference>
<proteinExistence type="predicted"/>
<evidence type="ECO:0000313" key="5">
    <source>
        <dbReference type="EMBL" id="TCO75800.1"/>
    </source>
</evidence>
<accession>A0A4V2SBK0</accession>
<dbReference type="PANTHER" id="PTHR46796:SF6">
    <property type="entry name" value="ARAC SUBFAMILY"/>
    <property type="match status" value="1"/>
</dbReference>
<protein>
    <submittedName>
        <fullName evidence="5">AraC family transcriptional activator of pobA</fullName>
    </submittedName>
</protein>